<gene>
    <name evidence="3" type="ORF">MetfoDRAFT_1866</name>
</gene>
<evidence type="ECO:0000313" key="4">
    <source>
        <dbReference type="Proteomes" id="UP000003706"/>
    </source>
</evidence>
<dbReference type="GO" id="GO:0016829">
    <property type="term" value="F:lyase activity"/>
    <property type="evidence" value="ECO:0007669"/>
    <property type="project" value="UniProtKB-KW"/>
</dbReference>
<feature type="domain" description="NADH-quinone oxidoreductase subunit D" evidence="2">
    <location>
        <begin position="160"/>
        <end position="221"/>
    </location>
</feature>
<keyword evidence="1" id="KW-0560">Oxidoreductase</keyword>
<dbReference type="STRING" id="647171.MetfoDRAFT_1866"/>
<dbReference type="PATRIC" id="fig|647171.4.peg.1804"/>
<sequence length="227" mass="25722">MFVSICGNRFGRSSVRPFGAPFKITDELIMELIEKFEVLREEVIDVGNLMLDNPEVLGRFEQTGIVDKKTAKTIGIVGPAGRASGIPYDIRKSFSKAKHIYERSIEMMTDDEGSVNSRAKVYFKETINSIDFCIGALQHSDFPTGTSNEEKLKLKPNCFIVTLEEAWRGELSHCIITDENGKIKRYKIKDPSFHNWTALELAVRNEGIYDFPLCNKSFNLSYCGFDL</sequence>
<dbReference type="InterPro" id="IPR029014">
    <property type="entry name" value="NiFe-Hase_large"/>
</dbReference>
<dbReference type="PANTHER" id="PTHR43485">
    <property type="entry name" value="HYDROGENASE-4 COMPONENT G"/>
    <property type="match status" value="1"/>
</dbReference>
<dbReference type="Gene3D" id="1.10.645.10">
    <property type="entry name" value="Cytochrome-c3 Hydrogenase, chain B"/>
    <property type="match status" value="1"/>
</dbReference>
<accession>H1L1E2</accession>
<dbReference type="AlphaFoldDB" id="H1L1E2"/>
<comment type="caution">
    <text evidence="3">The sequence shown here is derived from an EMBL/GenBank/DDBJ whole genome shotgun (WGS) entry which is preliminary data.</text>
</comment>
<dbReference type="GO" id="GO:0051287">
    <property type="term" value="F:NAD binding"/>
    <property type="evidence" value="ECO:0007669"/>
    <property type="project" value="InterPro"/>
</dbReference>
<name>H1L1E2_9EURY</name>
<dbReference type="Proteomes" id="UP000003706">
    <property type="component" value="Unassembled WGS sequence"/>
</dbReference>
<evidence type="ECO:0000256" key="1">
    <source>
        <dbReference type="ARBA" id="ARBA00023002"/>
    </source>
</evidence>
<keyword evidence="4" id="KW-1185">Reference proteome</keyword>
<dbReference type="EMBL" id="AGJL01000072">
    <property type="protein sequence ID" value="EHP83805.1"/>
    <property type="molecule type" value="Genomic_DNA"/>
</dbReference>
<feature type="domain" description="NADH-quinone oxidoreductase subunit D" evidence="2">
    <location>
        <begin position="2"/>
        <end position="147"/>
    </location>
</feature>
<reference evidence="3 4" key="1">
    <citation type="submission" date="2011-09" db="EMBL/GenBank/DDBJ databases">
        <title>The draft genome of Methanotorris formicicus Mc-S-70.</title>
        <authorList>
            <consortium name="US DOE Joint Genome Institute (JGI-PGF)"/>
            <person name="Lucas S."/>
            <person name="Han J."/>
            <person name="Lapidus A."/>
            <person name="Cheng J.-F."/>
            <person name="Goodwin L."/>
            <person name="Pitluck S."/>
            <person name="Peters L."/>
            <person name="Land M.L."/>
            <person name="Hauser L."/>
            <person name="Sieprawska-Lupa M."/>
            <person name="Takai K."/>
            <person name="Miyazaki J."/>
            <person name="Whitman W."/>
            <person name="Woyke T.J."/>
        </authorList>
    </citation>
    <scope>NUCLEOTIDE SEQUENCE [LARGE SCALE GENOMIC DNA]</scope>
    <source>
        <strain evidence="3 4">Mc-S-70</strain>
    </source>
</reference>
<evidence type="ECO:0000259" key="2">
    <source>
        <dbReference type="Pfam" id="PF00346"/>
    </source>
</evidence>
<keyword evidence="3" id="KW-0456">Lyase</keyword>
<dbReference type="InterPro" id="IPR052197">
    <property type="entry name" value="ComplexI_49kDa-like"/>
</dbReference>
<dbReference type="InterPro" id="IPR001135">
    <property type="entry name" value="NADH_Q_OxRdtase_suD"/>
</dbReference>
<protein>
    <submittedName>
        <fullName evidence="3">Hydrogenase, component E-formate hydrogenlyase subunit 5-like protein</fullName>
    </submittedName>
</protein>
<dbReference type="Pfam" id="PF00346">
    <property type="entry name" value="Complex1_49kDa"/>
    <property type="match status" value="2"/>
</dbReference>
<dbReference type="SUPFAM" id="SSF56762">
    <property type="entry name" value="HydB/Nqo4-like"/>
    <property type="match status" value="1"/>
</dbReference>
<dbReference type="PANTHER" id="PTHR43485:SF1">
    <property type="entry name" value="FORMATE HYDROGENLYASE SUBUNIT 5-RELATED"/>
    <property type="match status" value="1"/>
</dbReference>
<proteinExistence type="predicted"/>
<evidence type="ECO:0000313" key="3">
    <source>
        <dbReference type="EMBL" id="EHP83805.1"/>
    </source>
</evidence>
<organism evidence="3 4">
    <name type="scientific">Methanotorris formicicus Mc-S-70</name>
    <dbReference type="NCBI Taxonomy" id="647171"/>
    <lineage>
        <taxon>Archaea</taxon>
        <taxon>Methanobacteriati</taxon>
        <taxon>Methanobacteriota</taxon>
        <taxon>Methanomada group</taxon>
        <taxon>Methanococci</taxon>
        <taxon>Methanococcales</taxon>
        <taxon>Methanocaldococcaceae</taxon>
        <taxon>Methanotorris</taxon>
    </lineage>
</organism>
<dbReference type="GO" id="GO:0016651">
    <property type="term" value="F:oxidoreductase activity, acting on NAD(P)H"/>
    <property type="evidence" value="ECO:0007669"/>
    <property type="project" value="InterPro"/>
</dbReference>
<dbReference type="GO" id="GO:0048038">
    <property type="term" value="F:quinone binding"/>
    <property type="evidence" value="ECO:0007669"/>
    <property type="project" value="InterPro"/>
</dbReference>